<comment type="caution">
    <text evidence="4">The sequence shown here is derived from an EMBL/GenBank/DDBJ whole genome shotgun (WGS) entry which is preliminary data.</text>
</comment>
<sequence>MADLAEGRAGATSTSEELPSFLPPFANQANKDLDSHVRRLEQELDTTQQAIDASDERISIMSGHLAQVHQELKYTQTRLDARTNEIRSESHLKQLSQREAGRLGKEVARLKAEQQVLGDKLGALHSDIYRGNEKLDQFKLVMNWNQEEFEQWALASRQKEEDNLALEKYQRQDEAKVKELSLVLERASREVQKRKKQLAEEVTETQAAQIELDTTAHDFRVLHKERQELVGQWEEAIQAMQRRDEAIQLASEKFAAKKAELVEAQANLDAQARFLENEEANNREVDARIDLFEREVGKLRDVHGSEQKRLADIMDEVDRLKNMLAKAADELVGQRTANGRAREMIETKRHALDALQQKQASAKQQLQGEFGNLSSLEQRVKELEDMRQREQDRLVAVEKELKGLKTEQFKRGQELFSLRSKEKEMISEIAGGQAQNKNLAEKINGLDDQVVKQHEMLYNVEFQLQMMERKVARAGGERSDEETRALNLRIAKLTQVLEGVNAEHAMLVAQVKKAEEDLGVARRHNQEHSKEKAKIEESTTQLKLETEMTGRCVKAVIKEKEEKMVEVDVAALEVRRLRLALSAKADEVFSLENRKFQLRISMEERKHEIQVHKEALLAELKMLRDDLHRVTLELTERAQRVDRLQCKFNVIHSRHADADGEEKSQAYYVIKAAQEREELQRQGDELDAKIRKAEKEVQGLEAALAKLNGTNLDLSASFRRVDDEQAYAERSALRDQLDKAYDALKFKRTEERQVVEDVAQARARLDNLAAEEAQLHSMVDDLGQRKAEAERQVEEQQQKQTRAARRADKLRRDLRQRLAPDYPAGDVYEDKDVRLAEVQDVNRAVMQDLAVLASENPSAGIGERLEALGLKLPTASSPGSVRSVSRSNSSAGGSVKSFASIRSSRSTSSKAAPMQTIQFN</sequence>
<feature type="coiled-coil region" evidence="2">
    <location>
        <begin position="247"/>
        <end position="407"/>
    </location>
</feature>
<evidence type="ECO:0000256" key="1">
    <source>
        <dbReference type="ARBA" id="ARBA00023054"/>
    </source>
</evidence>
<feature type="coiled-coil region" evidence="2">
    <location>
        <begin position="170"/>
        <end position="208"/>
    </location>
</feature>
<dbReference type="GO" id="GO:0060285">
    <property type="term" value="P:cilium-dependent cell motility"/>
    <property type="evidence" value="ECO:0007669"/>
    <property type="project" value="TreeGrafter"/>
</dbReference>
<feature type="region of interest" description="Disordered" evidence="3">
    <location>
        <begin position="873"/>
        <end position="920"/>
    </location>
</feature>
<dbReference type="GO" id="GO:0003341">
    <property type="term" value="P:cilium movement"/>
    <property type="evidence" value="ECO:0007669"/>
    <property type="project" value="InterPro"/>
</dbReference>
<evidence type="ECO:0000313" key="5">
    <source>
        <dbReference type="Proteomes" id="UP001489004"/>
    </source>
</evidence>
<proteinExistence type="predicted"/>
<gene>
    <name evidence="4" type="ORF">WJX72_009778</name>
</gene>
<feature type="region of interest" description="Disordered" evidence="3">
    <location>
        <begin position="1"/>
        <end position="27"/>
    </location>
</feature>
<dbReference type="Proteomes" id="UP001489004">
    <property type="component" value="Unassembled WGS sequence"/>
</dbReference>
<feature type="compositionally biased region" description="Low complexity" evidence="3">
    <location>
        <begin position="876"/>
        <end position="912"/>
    </location>
</feature>
<evidence type="ECO:0000256" key="3">
    <source>
        <dbReference type="SAM" id="MobiDB-lite"/>
    </source>
</evidence>
<evidence type="ECO:0000256" key="2">
    <source>
        <dbReference type="SAM" id="Coils"/>
    </source>
</evidence>
<dbReference type="Pfam" id="PF24161">
    <property type="entry name" value="CCDC39"/>
    <property type="match status" value="1"/>
</dbReference>
<dbReference type="GO" id="GO:0036159">
    <property type="term" value="P:inner dynein arm assembly"/>
    <property type="evidence" value="ECO:0007669"/>
    <property type="project" value="InterPro"/>
</dbReference>
<dbReference type="EMBL" id="JALJOR010000003">
    <property type="protein sequence ID" value="KAK9820385.1"/>
    <property type="molecule type" value="Genomic_DNA"/>
</dbReference>
<protein>
    <recommendedName>
        <fullName evidence="6">Coiled-coil domain-containing protein 39</fullName>
    </recommendedName>
</protein>
<evidence type="ECO:0008006" key="6">
    <source>
        <dbReference type="Google" id="ProtNLM"/>
    </source>
</evidence>
<dbReference type="InterPro" id="IPR033290">
    <property type="entry name" value="CCDC39"/>
</dbReference>
<feature type="coiled-coil region" evidence="2">
    <location>
        <begin position="497"/>
        <end position="531"/>
    </location>
</feature>
<feature type="compositionally biased region" description="Basic and acidic residues" evidence="3">
    <location>
        <begin position="805"/>
        <end position="818"/>
    </location>
</feature>
<reference evidence="4 5" key="1">
    <citation type="journal article" date="2024" name="Nat. Commun.">
        <title>Phylogenomics reveals the evolutionary origins of lichenization in chlorophyte algae.</title>
        <authorList>
            <person name="Puginier C."/>
            <person name="Libourel C."/>
            <person name="Otte J."/>
            <person name="Skaloud P."/>
            <person name="Haon M."/>
            <person name="Grisel S."/>
            <person name="Petersen M."/>
            <person name="Berrin J.G."/>
            <person name="Delaux P.M."/>
            <person name="Dal Grande F."/>
            <person name="Keller J."/>
        </authorList>
    </citation>
    <scope>NUCLEOTIDE SEQUENCE [LARGE SCALE GENOMIC DNA]</scope>
    <source>
        <strain evidence="4 5">SAG 2043</strain>
    </source>
</reference>
<organism evidence="4 5">
    <name type="scientific">[Myrmecia] bisecta</name>
    <dbReference type="NCBI Taxonomy" id="41462"/>
    <lineage>
        <taxon>Eukaryota</taxon>
        <taxon>Viridiplantae</taxon>
        <taxon>Chlorophyta</taxon>
        <taxon>core chlorophytes</taxon>
        <taxon>Trebouxiophyceae</taxon>
        <taxon>Trebouxiales</taxon>
        <taxon>Trebouxiaceae</taxon>
        <taxon>Myrmecia</taxon>
    </lineage>
</organism>
<dbReference type="AlphaFoldDB" id="A0AAW1QGI7"/>
<dbReference type="GO" id="GO:0005930">
    <property type="term" value="C:axoneme"/>
    <property type="evidence" value="ECO:0007669"/>
    <property type="project" value="InterPro"/>
</dbReference>
<feature type="coiled-coil region" evidence="2">
    <location>
        <begin position="30"/>
        <end position="57"/>
    </location>
</feature>
<accession>A0AAW1QGI7</accession>
<dbReference type="PANTHER" id="PTHR18962">
    <property type="entry name" value="COILED-COIL DOMAIN-CONTAINING PROTEIN 39"/>
    <property type="match status" value="1"/>
</dbReference>
<feature type="coiled-coil region" evidence="2">
    <location>
        <begin position="669"/>
        <end position="710"/>
    </location>
</feature>
<name>A0AAW1QGI7_9CHLO</name>
<dbReference type="PANTHER" id="PTHR18962:SF0">
    <property type="entry name" value="COILED-COIL DOMAIN-CONTAINING PROTEIN 39"/>
    <property type="match status" value="1"/>
</dbReference>
<evidence type="ECO:0000313" key="4">
    <source>
        <dbReference type="EMBL" id="KAK9820385.1"/>
    </source>
</evidence>
<feature type="region of interest" description="Disordered" evidence="3">
    <location>
        <begin position="793"/>
        <end position="818"/>
    </location>
</feature>
<keyword evidence="1 2" id="KW-0175">Coiled coil</keyword>
<keyword evidence="5" id="KW-1185">Reference proteome</keyword>